<protein>
    <submittedName>
        <fullName evidence="5">CsgD DNA-binding HTH domain-containing proteins</fullName>
    </submittedName>
</protein>
<evidence type="ECO:0000259" key="4">
    <source>
        <dbReference type="PROSITE" id="PS50043"/>
    </source>
</evidence>
<feature type="domain" description="HTH luxR-type" evidence="4">
    <location>
        <begin position="8"/>
        <end position="76"/>
    </location>
</feature>
<sequence>MQTFSNFGQDGGQLLTTKEMQVARLVAQGLTSKDIAKATDKSHKTIENQLHDILLKLRHQGIHRRVDLVRWALTVGL</sequence>
<dbReference type="InterPro" id="IPR016032">
    <property type="entry name" value="Sig_transdc_resp-reg_C-effctor"/>
</dbReference>
<dbReference type="EMBL" id="LR796434">
    <property type="protein sequence ID" value="CAB4144567.1"/>
    <property type="molecule type" value="Genomic_DNA"/>
</dbReference>
<dbReference type="GO" id="GO:0006355">
    <property type="term" value="P:regulation of DNA-templated transcription"/>
    <property type="evidence" value="ECO:0007669"/>
    <property type="project" value="InterPro"/>
</dbReference>
<organism evidence="5">
    <name type="scientific">uncultured Caudovirales phage</name>
    <dbReference type="NCBI Taxonomy" id="2100421"/>
    <lineage>
        <taxon>Viruses</taxon>
        <taxon>Duplodnaviria</taxon>
        <taxon>Heunggongvirae</taxon>
        <taxon>Uroviricota</taxon>
        <taxon>Caudoviricetes</taxon>
        <taxon>Peduoviridae</taxon>
        <taxon>Maltschvirus</taxon>
        <taxon>Maltschvirus maltsch</taxon>
    </lineage>
</organism>
<accession>A0A6J5MFH2</accession>
<evidence type="ECO:0000256" key="2">
    <source>
        <dbReference type="ARBA" id="ARBA00023125"/>
    </source>
</evidence>
<keyword evidence="3" id="KW-0804">Transcription</keyword>
<keyword evidence="2 5" id="KW-0238">DNA-binding</keyword>
<evidence type="ECO:0000256" key="3">
    <source>
        <dbReference type="ARBA" id="ARBA00023163"/>
    </source>
</evidence>
<dbReference type="PANTHER" id="PTHR44688:SF16">
    <property type="entry name" value="DNA-BINDING TRANSCRIPTIONAL ACTIVATOR DEVR_DOSR"/>
    <property type="match status" value="1"/>
</dbReference>
<dbReference type="InterPro" id="IPR000792">
    <property type="entry name" value="Tscrpt_reg_LuxR_C"/>
</dbReference>
<dbReference type="Pfam" id="PF00196">
    <property type="entry name" value="GerE"/>
    <property type="match status" value="1"/>
</dbReference>
<reference evidence="5" key="1">
    <citation type="submission" date="2020-04" db="EMBL/GenBank/DDBJ databases">
        <authorList>
            <person name="Chiriac C."/>
            <person name="Salcher M."/>
            <person name="Ghai R."/>
            <person name="Kavagutti S V."/>
        </authorList>
    </citation>
    <scope>NUCLEOTIDE SEQUENCE</scope>
</reference>
<dbReference type="SUPFAM" id="SSF46894">
    <property type="entry name" value="C-terminal effector domain of the bipartite response regulators"/>
    <property type="match status" value="1"/>
</dbReference>
<evidence type="ECO:0000313" key="5">
    <source>
        <dbReference type="EMBL" id="CAB4144567.1"/>
    </source>
</evidence>
<dbReference type="PANTHER" id="PTHR44688">
    <property type="entry name" value="DNA-BINDING TRANSCRIPTIONAL ACTIVATOR DEVR_DOSR"/>
    <property type="match status" value="1"/>
</dbReference>
<proteinExistence type="predicted"/>
<keyword evidence="1" id="KW-0805">Transcription regulation</keyword>
<dbReference type="PRINTS" id="PR00038">
    <property type="entry name" value="HTHLUXR"/>
</dbReference>
<dbReference type="SMART" id="SM00421">
    <property type="entry name" value="HTH_LUXR"/>
    <property type="match status" value="1"/>
</dbReference>
<dbReference type="Gene3D" id="1.10.10.10">
    <property type="entry name" value="Winged helix-like DNA-binding domain superfamily/Winged helix DNA-binding domain"/>
    <property type="match status" value="1"/>
</dbReference>
<evidence type="ECO:0000256" key="1">
    <source>
        <dbReference type="ARBA" id="ARBA00023015"/>
    </source>
</evidence>
<dbReference type="GO" id="GO:0003677">
    <property type="term" value="F:DNA binding"/>
    <property type="evidence" value="ECO:0007669"/>
    <property type="project" value="UniProtKB-KW"/>
</dbReference>
<dbReference type="CDD" id="cd06170">
    <property type="entry name" value="LuxR_C_like"/>
    <property type="match status" value="1"/>
</dbReference>
<dbReference type="PROSITE" id="PS50043">
    <property type="entry name" value="HTH_LUXR_2"/>
    <property type="match status" value="1"/>
</dbReference>
<dbReference type="InterPro" id="IPR036388">
    <property type="entry name" value="WH-like_DNA-bd_sf"/>
</dbReference>
<gene>
    <name evidence="5" type="ORF">UFOVP460_46</name>
</gene>
<name>A0A6J5MFH2_9CAUD</name>